<proteinExistence type="predicted"/>
<dbReference type="Proteomes" id="UP000694863">
    <property type="component" value="Unplaced"/>
</dbReference>
<organism evidence="1 2">
    <name type="scientific">Echinops telfairi</name>
    <name type="common">Lesser hedgehog tenrec</name>
    <dbReference type="NCBI Taxonomy" id="9371"/>
    <lineage>
        <taxon>Eukaryota</taxon>
        <taxon>Metazoa</taxon>
        <taxon>Chordata</taxon>
        <taxon>Craniata</taxon>
        <taxon>Vertebrata</taxon>
        <taxon>Euteleostomi</taxon>
        <taxon>Mammalia</taxon>
        <taxon>Eutheria</taxon>
        <taxon>Afrotheria</taxon>
        <taxon>Tenrecidae</taxon>
        <taxon>Tenrecinae</taxon>
        <taxon>Echinops</taxon>
    </lineage>
</organism>
<name>A0AC55CR51_ECHTE</name>
<dbReference type="RefSeq" id="XP_045141896.1">
    <property type="nucleotide sequence ID" value="XM_045285961.1"/>
</dbReference>
<sequence length="371" mass="40574">MALPTPTGLCLLLLSLGCVIPCEVHAAGTRQGVLARRLRSDFRDLKPSAVYRKARQAQPQQARQEEPGCPPGKEVQEVDEMLVLYSDAELQACVDGTLLATQLDRVDALPFTYGQLASLKRKLDQAYPDGYPNDVIQRLGSLFPLVTPEDIGKWDVKSAEMLESLLRATKGPNSEAQVAALIARYVAGGAQVDEGALGTVATIHPASLCLFSPEQLSLLQPRLLWEVDPGALKDCPLPQKEALYSKAQLAFQNLSGPSYLERMRPYLGGATTEQLRVLSQKNISMDMATFKELRREAILPLTVAEVRGLLGQNVGNLKAEEWHSPVWDWIVQQRQEDLDTLGLGLQGGIPNGYLLLELGDRGARGAYGRHG</sequence>
<evidence type="ECO:0000313" key="1">
    <source>
        <dbReference type="Proteomes" id="UP000694863"/>
    </source>
</evidence>
<reference evidence="2" key="1">
    <citation type="submission" date="2025-08" db="UniProtKB">
        <authorList>
            <consortium name="RefSeq"/>
        </authorList>
    </citation>
    <scope>IDENTIFICATION</scope>
</reference>
<gene>
    <name evidence="2" type="primary">MSLN</name>
</gene>
<evidence type="ECO:0000313" key="2">
    <source>
        <dbReference type="RefSeq" id="XP_045141896.1"/>
    </source>
</evidence>
<keyword evidence="1" id="KW-1185">Reference proteome</keyword>
<accession>A0AC55CR51</accession>
<protein>
    <submittedName>
        <fullName evidence="2">Mesothelin</fullName>
    </submittedName>
</protein>